<dbReference type="Proteomes" id="UP000011559">
    <property type="component" value="Unassembled WGS sequence"/>
</dbReference>
<dbReference type="OrthoDB" id="230688at2157"/>
<dbReference type="GO" id="GO:0005886">
    <property type="term" value="C:plasma membrane"/>
    <property type="evidence" value="ECO:0007669"/>
    <property type="project" value="UniProtKB-SubCell"/>
</dbReference>
<evidence type="ECO:0000313" key="9">
    <source>
        <dbReference type="Proteomes" id="UP000011559"/>
    </source>
</evidence>
<evidence type="ECO:0000256" key="2">
    <source>
        <dbReference type="ARBA" id="ARBA00012438"/>
    </source>
</evidence>
<dbReference type="PROSITE" id="PS50109">
    <property type="entry name" value="HIS_KIN"/>
    <property type="match status" value="1"/>
</dbReference>
<dbReference type="SMART" id="SM00387">
    <property type="entry name" value="HATPase_c"/>
    <property type="match status" value="1"/>
</dbReference>
<evidence type="ECO:0000313" key="8">
    <source>
        <dbReference type="EMBL" id="ELZ65782.1"/>
    </source>
</evidence>
<accession>M0G2J5</accession>
<reference evidence="8 9" key="1">
    <citation type="journal article" date="2014" name="PLoS Genet.">
        <title>Phylogenetically driven sequencing of extremely halophilic archaea reveals strategies for static and dynamic osmo-response.</title>
        <authorList>
            <person name="Becker E.A."/>
            <person name="Seitzer P.M."/>
            <person name="Tritt A."/>
            <person name="Larsen D."/>
            <person name="Krusor M."/>
            <person name="Yao A.I."/>
            <person name="Wu D."/>
            <person name="Madern D."/>
            <person name="Eisen J.A."/>
            <person name="Darling A.E."/>
            <person name="Facciotti M.T."/>
        </authorList>
    </citation>
    <scope>NUCLEOTIDE SEQUENCE [LARGE SCALE GENOMIC DNA]</scope>
    <source>
        <strain evidence="9">DSM 18310 / JCM 13924 / TL6</strain>
    </source>
</reference>
<dbReference type="SUPFAM" id="SSF55874">
    <property type="entry name" value="ATPase domain of HSP90 chaperone/DNA topoisomerase II/histidine kinase"/>
    <property type="match status" value="1"/>
</dbReference>
<evidence type="ECO:0000256" key="5">
    <source>
        <dbReference type="ARBA" id="ARBA00022777"/>
    </source>
</evidence>
<dbReference type="Pfam" id="PF00512">
    <property type="entry name" value="HisKA"/>
    <property type="match status" value="1"/>
</dbReference>
<dbReference type="InterPro" id="IPR050980">
    <property type="entry name" value="2C_sensor_his_kinase"/>
</dbReference>
<dbReference type="AlphaFoldDB" id="M0G2J5"/>
<evidence type="ECO:0000259" key="7">
    <source>
        <dbReference type="PROSITE" id="PS50109"/>
    </source>
</evidence>
<dbReference type="EMBL" id="AOLG01000052">
    <property type="protein sequence ID" value="ELZ65782.1"/>
    <property type="molecule type" value="Genomic_DNA"/>
</dbReference>
<gene>
    <name evidence="8" type="ORF">C457_15677</name>
</gene>
<evidence type="ECO:0000256" key="1">
    <source>
        <dbReference type="ARBA" id="ARBA00000085"/>
    </source>
</evidence>
<organism evidence="8 9">
    <name type="scientific">Haloferax prahovense (strain DSM 18310 / JCM 13924 / TL6)</name>
    <dbReference type="NCBI Taxonomy" id="1227461"/>
    <lineage>
        <taxon>Archaea</taxon>
        <taxon>Methanobacteriati</taxon>
        <taxon>Methanobacteriota</taxon>
        <taxon>Stenosarchaea group</taxon>
        <taxon>Halobacteria</taxon>
        <taxon>Halobacteriales</taxon>
        <taxon>Haloferacaceae</taxon>
        <taxon>Haloferax</taxon>
    </lineage>
</organism>
<proteinExistence type="predicted"/>
<dbReference type="RefSeq" id="WP_008096039.1">
    <property type="nucleotide sequence ID" value="NZ_AOLG01000052.1"/>
</dbReference>
<dbReference type="Gene3D" id="3.30.565.10">
    <property type="entry name" value="Histidine kinase-like ATPase, C-terminal domain"/>
    <property type="match status" value="1"/>
</dbReference>
<dbReference type="InterPro" id="IPR003594">
    <property type="entry name" value="HATPase_dom"/>
</dbReference>
<keyword evidence="4" id="KW-0547">Nucleotide-binding</keyword>
<comment type="caution">
    <text evidence="8">The sequence shown here is derived from an EMBL/GenBank/DDBJ whole genome shotgun (WGS) entry which is preliminary data.</text>
</comment>
<comment type="catalytic activity">
    <reaction evidence="1">
        <text>ATP + protein L-histidine = ADP + protein N-phospho-L-histidine.</text>
        <dbReference type="EC" id="2.7.13.3"/>
    </reaction>
</comment>
<protein>
    <recommendedName>
        <fullName evidence="2">histidine kinase</fullName>
        <ecNumber evidence="2">2.7.13.3</ecNumber>
    </recommendedName>
</protein>
<feature type="domain" description="Histidine kinase" evidence="7">
    <location>
        <begin position="62"/>
        <end position="264"/>
    </location>
</feature>
<dbReference type="PANTHER" id="PTHR44936:SF10">
    <property type="entry name" value="SENSOR PROTEIN RSTB"/>
    <property type="match status" value="1"/>
</dbReference>
<dbReference type="InterPro" id="IPR003661">
    <property type="entry name" value="HisK_dim/P_dom"/>
</dbReference>
<name>M0G2J5_HALPT</name>
<dbReference type="EC" id="2.7.13.3" evidence="2"/>
<keyword evidence="6" id="KW-0067">ATP-binding</keyword>
<evidence type="ECO:0000256" key="6">
    <source>
        <dbReference type="ARBA" id="ARBA00022840"/>
    </source>
</evidence>
<dbReference type="GO" id="GO:0005524">
    <property type="term" value="F:ATP binding"/>
    <property type="evidence" value="ECO:0007669"/>
    <property type="project" value="UniProtKB-KW"/>
</dbReference>
<keyword evidence="9" id="KW-1185">Reference proteome</keyword>
<evidence type="ECO:0000256" key="4">
    <source>
        <dbReference type="ARBA" id="ARBA00022741"/>
    </source>
</evidence>
<dbReference type="CDD" id="cd16936">
    <property type="entry name" value="HATPase_RsbW-like"/>
    <property type="match status" value="1"/>
</dbReference>
<dbReference type="PANTHER" id="PTHR44936">
    <property type="entry name" value="SENSOR PROTEIN CREC"/>
    <property type="match status" value="1"/>
</dbReference>
<dbReference type="GO" id="GO:0000155">
    <property type="term" value="F:phosphorelay sensor kinase activity"/>
    <property type="evidence" value="ECO:0007669"/>
    <property type="project" value="InterPro"/>
</dbReference>
<keyword evidence="5 8" id="KW-0418">Kinase</keyword>
<dbReference type="InterPro" id="IPR036890">
    <property type="entry name" value="HATPase_C_sf"/>
</dbReference>
<dbReference type="InterPro" id="IPR005467">
    <property type="entry name" value="His_kinase_dom"/>
</dbReference>
<sequence>MFGEPYGTVCFVGSEPRENPFSEAEQIFIELAGEVLQKRLEGAHHEKDLTNRDRLISVLNRILRHNLRNDLNVVQGTAQLLEERTSGETAQLASTIDSTTAELLSVAEKARELEKLTRSVPVARPIDIVPKVEDAVRDVRERHHPVDISLSVPDRAMAFADPQLEDAVSELLTNAAKHAGEDPTIAVEINRGTDRTTIEISDDGPGLPSGERRVLTGATETALDHGSGIGLVLVYWILTNLDGEIEVPPTSSGTTVELQLQQAASIAPE</sequence>
<evidence type="ECO:0000256" key="3">
    <source>
        <dbReference type="ARBA" id="ARBA00022679"/>
    </source>
</evidence>
<keyword evidence="3" id="KW-0808">Transferase</keyword>
<dbReference type="Pfam" id="PF02518">
    <property type="entry name" value="HATPase_c"/>
    <property type="match status" value="1"/>
</dbReference>